<protein>
    <submittedName>
        <fullName evidence="3">Uncharacterized protein</fullName>
    </submittedName>
</protein>
<dbReference type="EMBL" id="CM003533">
    <property type="protein sequence ID" value="RCV29931.1"/>
    <property type="molecule type" value="Genomic_DNA"/>
</dbReference>
<evidence type="ECO:0000256" key="1">
    <source>
        <dbReference type="SAM" id="MobiDB-lite"/>
    </source>
</evidence>
<sequence length="211" mass="22275">MMWLSTWPLAVLAPGSAACIQPHLHRRCLVRRDAAHHHLLHRHQSCRIHQSRHHILAASCIAQATVIRGGTAGGLAAGIALQLANGASGGPAAVPVAGHHHGQAAAVQGGAPGGAGVPLVLGAHLPHDGPRQARLVDVEGPVPRRLAGQAQPALRRPAGPAQVHANADRWRRRREVLVKFEVEEPPAERVGPLSSPRAAAARWSRRGTKRP</sequence>
<gene>
    <name evidence="3" type="ORF">SETIT_6G053300v2</name>
</gene>
<accession>A0A368RK04</accession>
<organism evidence="3">
    <name type="scientific">Setaria italica</name>
    <name type="common">Foxtail millet</name>
    <name type="synonym">Panicum italicum</name>
    <dbReference type="NCBI Taxonomy" id="4555"/>
    <lineage>
        <taxon>Eukaryota</taxon>
        <taxon>Viridiplantae</taxon>
        <taxon>Streptophyta</taxon>
        <taxon>Embryophyta</taxon>
        <taxon>Tracheophyta</taxon>
        <taxon>Spermatophyta</taxon>
        <taxon>Magnoliopsida</taxon>
        <taxon>Liliopsida</taxon>
        <taxon>Poales</taxon>
        <taxon>Poaceae</taxon>
        <taxon>PACMAD clade</taxon>
        <taxon>Panicoideae</taxon>
        <taxon>Panicodae</taxon>
        <taxon>Paniceae</taxon>
        <taxon>Cenchrinae</taxon>
        <taxon>Setaria</taxon>
    </lineage>
</organism>
<name>A0A368RK04_SETIT</name>
<reference evidence="3" key="1">
    <citation type="journal article" date="2012" name="Nat. Biotechnol.">
        <title>Reference genome sequence of the model plant Setaria.</title>
        <authorList>
            <person name="Bennetzen J.L."/>
            <person name="Schmutz J."/>
            <person name="Wang H."/>
            <person name="Percifield R."/>
            <person name="Hawkins J."/>
            <person name="Pontaroli A.C."/>
            <person name="Estep M."/>
            <person name="Feng L."/>
            <person name="Vaughn J.N."/>
            <person name="Grimwood J."/>
            <person name="Jenkins J."/>
            <person name="Barry K."/>
            <person name="Lindquist E."/>
            <person name="Hellsten U."/>
            <person name="Deshpande S."/>
            <person name="Wang X."/>
            <person name="Wu X."/>
            <person name="Mitros T."/>
            <person name="Triplett J."/>
            <person name="Yang X."/>
            <person name="Ye C.Y."/>
            <person name="Mauro-Herrera M."/>
            <person name="Wang L."/>
            <person name="Li P."/>
            <person name="Sharma M."/>
            <person name="Sharma R."/>
            <person name="Ronald P.C."/>
            <person name="Panaud O."/>
            <person name="Kellogg E.A."/>
            <person name="Brutnell T.P."/>
            <person name="Doust A.N."/>
            <person name="Tuskan G.A."/>
            <person name="Rokhsar D."/>
            <person name="Devos K.M."/>
        </authorList>
    </citation>
    <scope>NUCLEOTIDE SEQUENCE [LARGE SCALE GENOMIC DNA]</scope>
    <source>
        <strain evidence="3">Yugu1</strain>
    </source>
</reference>
<feature type="chain" id="PRO_5036068939" evidence="2">
    <location>
        <begin position="18"/>
        <end position="211"/>
    </location>
</feature>
<feature type="region of interest" description="Disordered" evidence="1">
    <location>
        <begin position="183"/>
        <end position="211"/>
    </location>
</feature>
<dbReference type="AlphaFoldDB" id="A0A368RK04"/>
<feature type="signal peptide" evidence="2">
    <location>
        <begin position="1"/>
        <end position="17"/>
    </location>
</feature>
<evidence type="ECO:0000313" key="3">
    <source>
        <dbReference type="EMBL" id="RCV29930.1"/>
    </source>
</evidence>
<dbReference type="EMBL" id="CM003533">
    <property type="protein sequence ID" value="RCV29930.1"/>
    <property type="molecule type" value="Genomic_DNA"/>
</dbReference>
<proteinExistence type="predicted"/>
<evidence type="ECO:0000256" key="2">
    <source>
        <dbReference type="SAM" id="SignalP"/>
    </source>
</evidence>
<reference evidence="3" key="2">
    <citation type="submission" date="2015-07" db="EMBL/GenBank/DDBJ databases">
        <authorList>
            <person name="Noorani M."/>
        </authorList>
    </citation>
    <scope>NUCLEOTIDE SEQUENCE</scope>
    <source>
        <strain evidence="3">Yugu1</strain>
    </source>
</reference>
<keyword evidence="2" id="KW-0732">Signal</keyword>